<reference evidence="3" key="1">
    <citation type="journal article" date="2019" name="Int. J. Syst. Evol. Microbiol.">
        <title>The Global Catalogue of Microorganisms (GCM) 10K type strain sequencing project: providing services to taxonomists for standard genome sequencing and annotation.</title>
        <authorList>
            <consortium name="The Broad Institute Genomics Platform"/>
            <consortium name="The Broad Institute Genome Sequencing Center for Infectious Disease"/>
            <person name="Wu L."/>
            <person name="Ma J."/>
        </authorList>
    </citation>
    <scope>NUCLEOTIDE SEQUENCE [LARGE SCALE GENOMIC DNA]</scope>
    <source>
        <strain evidence="3">CGMCC 1.10188</strain>
    </source>
</reference>
<dbReference type="Proteomes" id="UP000603352">
    <property type="component" value="Unassembled WGS sequence"/>
</dbReference>
<feature type="chain" id="PRO_5046887963" description="YjbH domain-containing protein" evidence="1">
    <location>
        <begin position="30"/>
        <end position="859"/>
    </location>
</feature>
<dbReference type="EMBL" id="BMDZ01000038">
    <property type="protein sequence ID" value="GGB48058.1"/>
    <property type="molecule type" value="Genomic_DNA"/>
</dbReference>
<organism evidence="2 3">
    <name type="scientific">Tistrella bauzanensis</name>
    <dbReference type="NCBI Taxonomy" id="657419"/>
    <lineage>
        <taxon>Bacteria</taxon>
        <taxon>Pseudomonadati</taxon>
        <taxon>Pseudomonadota</taxon>
        <taxon>Alphaproteobacteria</taxon>
        <taxon>Geminicoccales</taxon>
        <taxon>Geminicoccaceae</taxon>
        <taxon>Tistrella</taxon>
    </lineage>
</organism>
<accession>A0ABQ1IN70</accession>
<name>A0ABQ1IN70_9PROT</name>
<keyword evidence="3" id="KW-1185">Reference proteome</keyword>
<keyword evidence="1" id="KW-0732">Signal</keyword>
<comment type="caution">
    <text evidence="2">The sequence shown here is derived from an EMBL/GenBank/DDBJ whole genome shotgun (WGS) entry which is preliminary data.</text>
</comment>
<feature type="signal peptide" evidence="1">
    <location>
        <begin position="1"/>
        <end position="29"/>
    </location>
</feature>
<evidence type="ECO:0008006" key="4">
    <source>
        <dbReference type="Google" id="ProtNLM"/>
    </source>
</evidence>
<dbReference type="InterPro" id="IPR010344">
    <property type="entry name" value="YbjH"/>
</dbReference>
<evidence type="ECO:0000313" key="2">
    <source>
        <dbReference type="EMBL" id="GGB48058.1"/>
    </source>
</evidence>
<evidence type="ECO:0000256" key="1">
    <source>
        <dbReference type="SAM" id="SignalP"/>
    </source>
</evidence>
<protein>
    <recommendedName>
        <fullName evidence="4">YjbH domain-containing protein</fullName>
    </recommendedName>
</protein>
<sequence length="859" mass="94210">MNGWRRCKTAAGVILAAVGVGTTVSASFAQQAPGEYRPWERSVLPNVSDYGGVGALQTPTARFGKDGQFLAGISIASPYHRYFINLQALPWLEGTFRYTRITDRAYSNVAGFSDQDYKDRSVDVKIRLSEEGENWPEIAIGARDLGGTNLFGSEYIVASKRFGNVDVTAGLGFGALGSRAHFDNPLGQFIDRFKNRGDGADAAGGLGTAFFSGPMALFGSLSYRWEDIPLINDDLLFIIEYDSNNYKDDPAASDLTPKSPFNVGITYQPSSWVQLSAGFERGDTAMARVSLFADFNNGFNPLLDKGVPPEIAIRGRNGPQGRPDALPIEPRPAEAAWLPELAEASVRAAAADRALEVRRFDVSETHAEIDLTGGMPGWEMNDALLVAAQAARAVPTTVDIVEVRLLGQSGRRVMSWRLPRKDMAAEDLQLDTTTVDAQDIAAQASAGVHMAHVQTHQDQKEIALRLFTAAAKNDVVLDRMEIAGDTVRIHIGNMPFRNFITSAGRAARVATQVMPPEVERFTLVLGEDGLDVAELTVLRTHLERLSKDQSTLDELWHQIDIRQARPPGDDAIVNGDRFPAFDWSIAPRLRQQVGGPDNFFLYQVYLRALASVRPTPNTEIDGYVGLNIVNNYDELTLESDSQLPRVRSDIKEYLKQGETWIGRLQGAYYGTVAPGIYATAYAGLLEEMFGGVGGEVLYKSVGSPWAFGLDVNWVKQRDFDGMLGFSDYSTVTGHLGAYYDLPFWDLHGSVRAGRYLAKDWGATFELAREFESGIRAGVFATVTDVSAEEFGEGSFDKGFFLSVPLDLYATKPTKTRFGITYRPVTRDGGQQLNRSSALIGRVDSYDVNGVARNWPGLMD</sequence>
<evidence type="ECO:0000313" key="3">
    <source>
        <dbReference type="Proteomes" id="UP000603352"/>
    </source>
</evidence>
<gene>
    <name evidence="2" type="ORF">GCM10011505_31450</name>
</gene>
<dbReference type="Pfam" id="PF06082">
    <property type="entry name" value="YjbH"/>
    <property type="match status" value="2"/>
</dbReference>
<proteinExistence type="predicted"/>